<dbReference type="Pfam" id="PF01965">
    <property type="entry name" value="DJ-1_PfpI"/>
    <property type="match status" value="1"/>
</dbReference>
<dbReference type="InterPro" id="IPR011990">
    <property type="entry name" value="TPR-like_helical_dom_sf"/>
</dbReference>
<reference evidence="3 4" key="1">
    <citation type="submission" date="2014-04" db="EMBL/GenBank/DDBJ databases">
        <title>Aquimarina sp. 22II-S11-z7 Genome Sequencing.</title>
        <authorList>
            <person name="Lai Q."/>
        </authorList>
    </citation>
    <scope>NUCLEOTIDE SEQUENCE [LARGE SCALE GENOMIC DNA]</scope>
    <source>
        <strain evidence="3 4">22II-S11-z7</strain>
    </source>
</reference>
<dbReference type="AlphaFoldDB" id="A0A023BTM6"/>
<dbReference type="STRING" id="1317122.ATO12_20385"/>
<name>A0A023BTM6_9FLAO</name>
<evidence type="ECO:0000313" key="4">
    <source>
        <dbReference type="Proteomes" id="UP000023541"/>
    </source>
</evidence>
<organism evidence="3 4">
    <name type="scientific">Aquimarina atlantica</name>
    <dbReference type="NCBI Taxonomy" id="1317122"/>
    <lineage>
        <taxon>Bacteria</taxon>
        <taxon>Pseudomonadati</taxon>
        <taxon>Bacteroidota</taxon>
        <taxon>Flavobacteriia</taxon>
        <taxon>Flavobacteriales</taxon>
        <taxon>Flavobacteriaceae</taxon>
        <taxon>Aquimarina</taxon>
    </lineage>
</organism>
<keyword evidence="1" id="KW-0802">TPR repeat</keyword>
<sequence length="392" mass="44830">MKNIAIYLQDNIEILDFAGPMEVFVVAGFNVYTVAKTTQPMKAMHYLTVVPDYSIDNAPIPDIAVFVGGGNLSATKDEKVKNWVKKVTPQSKLKFTVCTGAFFLAEAGFLDHKIATTYHKSIDYLQSEYPKIDVRKDVRFVDNGEVITTAGISAGIDGALHLVSKLKGEKFALQIAKDMEYDKWIPEEGLIVQYEELNKGDEKDIGKFLEDNLNNLYPGEILNLSSKLNDKGMYKQAEKAIKFVISTMSNPDIDTYEFLRENYLLQHKEVPITSQQFIDIIKNKDVKSAEKTFKKQSEKFKDWIFVNPEDIITYGYMNYYLKGNVQKAIEIQELAKKMFPNDAYTIYVLGVYHERENKIGLAVENYKEALRYDSNFVMAKEKLKALEEQKKI</sequence>
<accession>A0A023BTM6</accession>
<keyword evidence="4" id="KW-1185">Reference proteome</keyword>
<comment type="caution">
    <text evidence="3">The sequence shown here is derived from an EMBL/GenBank/DDBJ whole genome shotgun (WGS) entry which is preliminary data.</text>
</comment>
<dbReference type="SUPFAM" id="SSF48452">
    <property type="entry name" value="TPR-like"/>
    <property type="match status" value="1"/>
</dbReference>
<dbReference type="SUPFAM" id="SSF52317">
    <property type="entry name" value="Class I glutamine amidotransferase-like"/>
    <property type="match status" value="1"/>
</dbReference>
<feature type="repeat" description="TPR" evidence="1">
    <location>
        <begin position="343"/>
        <end position="376"/>
    </location>
</feature>
<dbReference type="PANTHER" id="PTHR43130:SF14">
    <property type="entry name" value="DJ-1_PFPI DOMAIN-CONTAINING PROTEIN"/>
    <property type="match status" value="1"/>
</dbReference>
<feature type="domain" description="DJ-1/PfpI" evidence="2">
    <location>
        <begin position="2"/>
        <end position="163"/>
    </location>
</feature>
<evidence type="ECO:0000259" key="2">
    <source>
        <dbReference type="Pfam" id="PF01965"/>
    </source>
</evidence>
<dbReference type="eggNOG" id="COG4977">
    <property type="taxonomic scope" value="Bacteria"/>
</dbReference>
<dbReference type="Gene3D" id="3.40.50.880">
    <property type="match status" value="1"/>
</dbReference>
<dbReference type="EMBL" id="AQRA01000006">
    <property type="protein sequence ID" value="EZH73361.1"/>
    <property type="molecule type" value="Genomic_DNA"/>
</dbReference>
<dbReference type="InterPro" id="IPR019734">
    <property type="entry name" value="TPR_rpt"/>
</dbReference>
<dbReference type="Gene3D" id="1.25.40.10">
    <property type="entry name" value="Tetratricopeptide repeat domain"/>
    <property type="match status" value="1"/>
</dbReference>
<dbReference type="InterPro" id="IPR052158">
    <property type="entry name" value="INH-QAR"/>
</dbReference>
<proteinExistence type="predicted"/>
<evidence type="ECO:0000313" key="3">
    <source>
        <dbReference type="EMBL" id="EZH73361.1"/>
    </source>
</evidence>
<dbReference type="InterPro" id="IPR002818">
    <property type="entry name" value="DJ-1/PfpI"/>
</dbReference>
<dbReference type="CDD" id="cd03139">
    <property type="entry name" value="GATase1_PfpI_2"/>
    <property type="match status" value="1"/>
</dbReference>
<dbReference type="PROSITE" id="PS50005">
    <property type="entry name" value="TPR"/>
    <property type="match status" value="1"/>
</dbReference>
<dbReference type="GO" id="GO:0006355">
    <property type="term" value="P:regulation of DNA-templated transcription"/>
    <property type="evidence" value="ECO:0007669"/>
    <property type="project" value="TreeGrafter"/>
</dbReference>
<evidence type="ECO:0000256" key="1">
    <source>
        <dbReference type="PROSITE-ProRule" id="PRU00339"/>
    </source>
</evidence>
<dbReference type="PANTHER" id="PTHR43130">
    <property type="entry name" value="ARAC-FAMILY TRANSCRIPTIONAL REGULATOR"/>
    <property type="match status" value="1"/>
</dbReference>
<gene>
    <name evidence="3" type="ORF">ATO12_20385</name>
</gene>
<protein>
    <recommendedName>
        <fullName evidence="2">DJ-1/PfpI domain-containing protein</fullName>
    </recommendedName>
</protein>
<dbReference type="Proteomes" id="UP000023541">
    <property type="component" value="Unassembled WGS sequence"/>
</dbReference>
<dbReference type="InterPro" id="IPR029062">
    <property type="entry name" value="Class_I_gatase-like"/>
</dbReference>